<dbReference type="AlphaFoldDB" id="A0A5C6ULF9"/>
<evidence type="ECO:0000256" key="4">
    <source>
        <dbReference type="ARBA" id="ARBA00035204"/>
    </source>
</evidence>
<evidence type="ECO:0000256" key="6">
    <source>
        <dbReference type="SAM" id="MobiDB-lite"/>
    </source>
</evidence>
<dbReference type="GO" id="GO:0006412">
    <property type="term" value="P:translation"/>
    <property type="evidence" value="ECO:0007669"/>
    <property type="project" value="UniProtKB-UniRule"/>
</dbReference>
<evidence type="ECO:0000313" key="7">
    <source>
        <dbReference type="EMBL" id="TXC73314.1"/>
    </source>
</evidence>
<reference evidence="7 8" key="1">
    <citation type="submission" date="2019-08" db="EMBL/GenBank/DDBJ databases">
        <title>Sphingorhabdus soil sp. nov., isolated from arctic soil.</title>
        <authorList>
            <person name="Liu Y."/>
        </authorList>
    </citation>
    <scope>NUCLEOTIDE SEQUENCE [LARGE SCALE GENOMIC DNA]</scope>
    <source>
        <strain evidence="7 8">D-2Q-5-6</strain>
    </source>
</reference>
<dbReference type="FunFam" id="1.10.287.310:FF:000001">
    <property type="entry name" value="50S ribosomal protein L29"/>
    <property type="match status" value="1"/>
</dbReference>
<dbReference type="OrthoDB" id="9815192at2"/>
<dbReference type="EMBL" id="VOPY01000001">
    <property type="protein sequence ID" value="TXC73314.1"/>
    <property type="molecule type" value="Genomic_DNA"/>
</dbReference>
<dbReference type="InterPro" id="IPR050063">
    <property type="entry name" value="Ribosomal_protein_uL29"/>
</dbReference>
<organism evidence="7 8">
    <name type="scientific">Flavisphingopyxis soli</name>
    <dbReference type="NCBI Taxonomy" id="2601267"/>
    <lineage>
        <taxon>Bacteria</taxon>
        <taxon>Pseudomonadati</taxon>
        <taxon>Pseudomonadota</taxon>
        <taxon>Alphaproteobacteria</taxon>
        <taxon>Sphingomonadales</taxon>
        <taxon>Sphingopyxidaceae</taxon>
        <taxon>Flavisphingopyxis</taxon>
    </lineage>
</organism>
<comment type="similarity">
    <text evidence="1 5">Belongs to the universal ribosomal protein uL29 family.</text>
</comment>
<evidence type="ECO:0000313" key="8">
    <source>
        <dbReference type="Proteomes" id="UP000321129"/>
    </source>
</evidence>
<evidence type="ECO:0000256" key="2">
    <source>
        <dbReference type="ARBA" id="ARBA00022980"/>
    </source>
</evidence>
<evidence type="ECO:0000256" key="3">
    <source>
        <dbReference type="ARBA" id="ARBA00023274"/>
    </source>
</evidence>
<dbReference type="InterPro" id="IPR036049">
    <property type="entry name" value="Ribosomal_uL29_sf"/>
</dbReference>
<gene>
    <name evidence="5" type="primary">rpmC</name>
    <name evidence="7" type="ORF">FSZ31_00675</name>
</gene>
<dbReference type="GO" id="GO:0003735">
    <property type="term" value="F:structural constituent of ribosome"/>
    <property type="evidence" value="ECO:0007669"/>
    <property type="project" value="InterPro"/>
</dbReference>
<dbReference type="SUPFAM" id="SSF46561">
    <property type="entry name" value="Ribosomal protein L29 (L29p)"/>
    <property type="match status" value="1"/>
</dbReference>
<keyword evidence="8" id="KW-1185">Reference proteome</keyword>
<sequence length="101" mass="11092">MGFDKISDLRAKSDDQLGEQLGELGREAFNLRFQSATGQLERPSRIREVRRGIARIQTLQAERANGDAPVKAAAKKPTAKKAAPKKAAPKPSRSKRAPKKK</sequence>
<feature type="region of interest" description="Disordered" evidence="6">
    <location>
        <begin position="60"/>
        <end position="101"/>
    </location>
</feature>
<feature type="compositionally biased region" description="Basic residues" evidence="6">
    <location>
        <begin position="73"/>
        <end position="101"/>
    </location>
</feature>
<name>A0A5C6ULF9_9SPHN</name>
<dbReference type="PANTHER" id="PTHR10916:SF0">
    <property type="entry name" value="LARGE RIBOSOMAL SUBUNIT PROTEIN UL29C"/>
    <property type="match status" value="1"/>
</dbReference>
<keyword evidence="2 5" id="KW-0689">Ribosomal protein</keyword>
<evidence type="ECO:0000256" key="5">
    <source>
        <dbReference type="HAMAP-Rule" id="MF_00374"/>
    </source>
</evidence>
<protein>
    <recommendedName>
        <fullName evidence="4 5">Large ribosomal subunit protein uL29</fullName>
    </recommendedName>
</protein>
<dbReference type="Proteomes" id="UP000321129">
    <property type="component" value="Unassembled WGS sequence"/>
</dbReference>
<proteinExistence type="inferred from homology"/>
<dbReference type="InterPro" id="IPR001854">
    <property type="entry name" value="Ribosomal_uL29"/>
</dbReference>
<dbReference type="PANTHER" id="PTHR10916">
    <property type="entry name" value="60S RIBOSOMAL PROTEIN L35/50S RIBOSOMAL PROTEIN L29"/>
    <property type="match status" value="1"/>
</dbReference>
<dbReference type="Gene3D" id="1.10.287.310">
    <property type="match status" value="1"/>
</dbReference>
<evidence type="ECO:0000256" key="1">
    <source>
        <dbReference type="ARBA" id="ARBA00009254"/>
    </source>
</evidence>
<dbReference type="CDD" id="cd00427">
    <property type="entry name" value="Ribosomal_L29_HIP"/>
    <property type="match status" value="1"/>
</dbReference>
<comment type="caution">
    <text evidence="7">The sequence shown here is derived from an EMBL/GenBank/DDBJ whole genome shotgun (WGS) entry which is preliminary data.</text>
</comment>
<dbReference type="GO" id="GO:0022625">
    <property type="term" value="C:cytosolic large ribosomal subunit"/>
    <property type="evidence" value="ECO:0007669"/>
    <property type="project" value="TreeGrafter"/>
</dbReference>
<dbReference type="HAMAP" id="MF_00374">
    <property type="entry name" value="Ribosomal_uL29"/>
    <property type="match status" value="1"/>
</dbReference>
<dbReference type="NCBIfam" id="TIGR00012">
    <property type="entry name" value="L29"/>
    <property type="match status" value="1"/>
</dbReference>
<dbReference type="Pfam" id="PF00831">
    <property type="entry name" value="Ribosomal_L29"/>
    <property type="match status" value="1"/>
</dbReference>
<accession>A0A5C6ULF9</accession>
<keyword evidence="3 5" id="KW-0687">Ribonucleoprotein</keyword>